<protein>
    <submittedName>
        <fullName evidence="2">Integrase core domain-containing protein</fullName>
    </submittedName>
</protein>
<organism evidence="2 3">
    <name type="scientific">Spirosoma flavum</name>
    <dbReference type="NCBI Taxonomy" id="2048557"/>
    <lineage>
        <taxon>Bacteria</taxon>
        <taxon>Pseudomonadati</taxon>
        <taxon>Bacteroidota</taxon>
        <taxon>Cytophagia</taxon>
        <taxon>Cytophagales</taxon>
        <taxon>Cytophagaceae</taxon>
        <taxon>Spirosoma</taxon>
    </lineage>
</organism>
<dbReference type="InterPro" id="IPR001584">
    <property type="entry name" value="Integrase_cat-core"/>
</dbReference>
<gene>
    <name evidence="2" type="ORF">ACFS25_08620</name>
</gene>
<feature type="domain" description="Integrase catalytic" evidence="1">
    <location>
        <begin position="14"/>
        <end position="59"/>
    </location>
</feature>
<comment type="caution">
    <text evidence="2">The sequence shown here is derived from an EMBL/GenBank/DDBJ whole genome shotgun (WGS) entry which is preliminary data.</text>
</comment>
<evidence type="ECO:0000313" key="3">
    <source>
        <dbReference type="Proteomes" id="UP001597512"/>
    </source>
</evidence>
<accession>A0ABW6AEI1</accession>
<evidence type="ECO:0000313" key="2">
    <source>
        <dbReference type="EMBL" id="MFD2933841.1"/>
    </source>
</evidence>
<reference evidence="3" key="1">
    <citation type="journal article" date="2019" name="Int. J. Syst. Evol. Microbiol.">
        <title>The Global Catalogue of Microorganisms (GCM) 10K type strain sequencing project: providing services to taxonomists for standard genome sequencing and annotation.</title>
        <authorList>
            <consortium name="The Broad Institute Genomics Platform"/>
            <consortium name="The Broad Institute Genome Sequencing Center for Infectious Disease"/>
            <person name="Wu L."/>
            <person name="Ma J."/>
        </authorList>
    </citation>
    <scope>NUCLEOTIDE SEQUENCE [LARGE SCALE GENOMIC DNA]</scope>
    <source>
        <strain evidence="3">KCTC 52490</strain>
    </source>
</reference>
<dbReference type="EMBL" id="JBHUOM010000002">
    <property type="protein sequence ID" value="MFD2933841.1"/>
    <property type="molecule type" value="Genomic_DNA"/>
</dbReference>
<name>A0ABW6AEI1_9BACT</name>
<dbReference type="Pfam" id="PF13683">
    <property type="entry name" value="rve_3"/>
    <property type="match status" value="1"/>
</dbReference>
<dbReference type="RefSeq" id="WP_381498693.1">
    <property type="nucleotide sequence ID" value="NZ_JBHUOM010000002.1"/>
</dbReference>
<evidence type="ECO:0000259" key="1">
    <source>
        <dbReference type="Pfam" id="PF13683"/>
    </source>
</evidence>
<sequence>MRMLWLNGSMRGRPCGMLKTEFLLNQVFGSFDDASRAVDSSLYNYNHLRPHMSCDYLTPAIAHLMDQPLKKQWKPKVYKRGKGIISTEPEDSIDL</sequence>
<keyword evidence="3" id="KW-1185">Reference proteome</keyword>
<dbReference type="Proteomes" id="UP001597512">
    <property type="component" value="Unassembled WGS sequence"/>
</dbReference>
<proteinExistence type="predicted"/>